<name>A0ABN8MLC4_9CNID</name>
<evidence type="ECO:0000313" key="2">
    <source>
        <dbReference type="EMBL" id="CAH3029391.1"/>
    </source>
</evidence>
<accession>A0ABN8MLC4</accession>
<protein>
    <submittedName>
        <fullName evidence="2">Uncharacterized protein</fullName>
    </submittedName>
</protein>
<gene>
    <name evidence="2" type="ORF">PEVE_00036041</name>
</gene>
<reference evidence="2 3" key="1">
    <citation type="submission" date="2022-05" db="EMBL/GenBank/DDBJ databases">
        <authorList>
            <consortium name="Genoscope - CEA"/>
            <person name="William W."/>
        </authorList>
    </citation>
    <scope>NUCLEOTIDE SEQUENCE [LARGE SCALE GENOMIC DNA]</scope>
</reference>
<evidence type="ECO:0000256" key="1">
    <source>
        <dbReference type="SAM" id="MobiDB-lite"/>
    </source>
</evidence>
<feature type="region of interest" description="Disordered" evidence="1">
    <location>
        <begin position="31"/>
        <end position="54"/>
    </location>
</feature>
<keyword evidence="3" id="KW-1185">Reference proteome</keyword>
<proteinExistence type="predicted"/>
<comment type="caution">
    <text evidence="2">The sequence shown here is derived from an EMBL/GenBank/DDBJ whole genome shotgun (WGS) entry which is preliminary data.</text>
</comment>
<feature type="region of interest" description="Disordered" evidence="1">
    <location>
        <begin position="74"/>
        <end position="139"/>
    </location>
</feature>
<dbReference type="EMBL" id="CALNXI010000569">
    <property type="protein sequence ID" value="CAH3029391.1"/>
    <property type="molecule type" value="Genomic_DNA"/>
</dbReference>
<evidence type="ECO:0000313" key="3">
    <source>
        <dbReference type="Proteomes" id="UP001159427"/>
    </source>
</evidence>
<organism evidence="2 3">
    <name type="scientific">Porites evermanni</name>
    <dbReference type="NCBI Taxonomy" id="104178"/>
    <lineage>
        <taxon>Eukaryota</taxon>
        <taxon>Metazoa</taxon>
        <taxon>Cnidaria</taxon>
        <taxon>Anthozoa</taxon>
        <taxon>Hexacorallia</taxon>
        <taxon>Scleractinia</taxon>
        <taxon>Fungiina</taxon>
        <taxon>Poritidae</taxon>
        <taxon>Porites</taxon>
    </lineage>
</organism>
<dbReference type="Proteomes" id="UP001159427">
    <property type="component" value="Unassembled WGS sequence"/>
</dbReference>
<sequence length="139" mass="15547">MHVVEKVRYFSYTQSNGCLTCFIVQKSREKGIPKSMGPAHGDRRGRKALSPLSRNFIKKDFHSARENLNMDMEELNSNSATKKRPSVRTPANYVPVWRRPLSGGKTTGGSPNQSPRRRPVRSENAASIGQDKCKSLGKT</sequence>